<comment type="similarity">
    <text evidence="2">Belongs to the glycosyltransferase 22 family. PIGB subfamily.</text>
</comment>
<proteinExistence type="inferred from homology"/>
<evidence type="ECO:0000256" key="8">
    <source>
        <dbReference type="ARBA" id="ARBA00023136"/>
    </source>
</evidence>
<evidence type="ECO:0000256" key="11">
    <source>
        <dbReference type="SAM" id="MobiDB-lite"/>
    </source>
</evidence>
<feature type="transmembrane region" description="Helical" evidence="10">
    <location>
        <begin position="251"/>
        <end position="271"/>
    </location>
</feature>
<evidence type="ECO:0000259" key="12">
    <source>
        <dbReference type="Pfam" id="PF07933"/>
    </source>
</evidence>
<dbReference type="Pfam" id="PF07933">
    <property type="entry name" value="DUF1681"/>
    <property type="match status" value="1"/>
</dbReference>
<feature type="transmembrane region" description="Helical" evidence="10">
    <location>
        <begin position="444"/>
        <end position="469"/>
    </location>
</feature>
<comment type="function">
    <text evidence="9">Mannosyltransferase involved in glycosylphosphatidylinositol-anchor biosynthesis. Transfers the third mannose to Man2-GlcN-acyl-PI during GPI precursor assembly.</text>
</comment>
<keyword evidence="3 10" id="KW-0328">Glycosyltransferase</keyword>
<dbReference type="Proteomes" id="UP000281549">
    <property type="component" value="Unassembled WGS sequence"/>
</dbReference>
<feature type="transmembrane region" description="Helical" evidence="10">
    <location>
        <begin position="402"/>
        <end position="423"/>
    </location>
</feature>
<evidence type="ECO:0000256" key="4">
    <source>
        <dbReference type="ARBA" id="ARBA00022679"/>
    </source>
</evidence>
<keyword evidence="8 10" id="KW-0472">Membrane</keyword>
<dbReference type="EC" id="2.4.1.-" evidence="10"/>
<feature type="region of interest" description="Disordered" evidence="11">
    <location>
        <begin position="158"/>
        <end position="180"/>
    </location>
</feature>
<evidence type="ECO:0000256" key="3">
    <source>
        <dbReference type="ARBA" id="ARBA00022676"/>
    </source>
</evidence>
<protein>
    <recommendedName>
        <fullName evidence="10">Mannosyltransferase</fullName>
        <ecNumber evidence="10">2.4.1.-</ecNumber>
    </recommendedName>
</protein>
<dbReference type="Pfam" id="PF03901">
    <property type="entry name" value="Glyco_transf_22"/>
    <property type="match status" value="1"/>
</dbReference>
<comment type="subcellular location">
    <subcellularLocation>
        <location evidence="1 10">Endoplasmic reticulum membrane</location>
        <topology evidence="1 10">Multi-pass membrane protein</topology>
    </subcellularLocation>
</comment>
<evidence type="ECO:0000313" key="13">
    <source>
        <dbReference type="EMBL" id="RKP21165.1"/>
    </source>
</evidence>
<evidence type="ECO:0000256" key="6">
    <source>
        <dbReference type="ARBA" id="ARBA00022824"/>
    </source>
</evidence>
<dbReference type="Gene3D" id="2.30.29.30">
    <property type="entry name" value="Pleckstrin-homology domain (PH domain)/Phosphotyrosine-binding domain (PTB)"/>
    <property type="match status" value="1"/>
</dbReference>
<sequence length="717" mass="83401">MQTELLRVKHVQVFNIPPRNSASRGHKASDWNESHFLWQGSLIIKSHEIKSCFKYLNGEIFAQCPYEHGSVEQVTDSSRYFVLKLVEVNTNKHAFVGLGFEDRNDAFDFNVILQDFSKKSKSAILAPSTFSAHDFSLKEGEMLNLPIESIYKRNNTSSLDKNVNKDDQFTDSKVPPPQSHSVENRATFLKSVSSNVDKSFYLPPLAIFSESDTANQYSAKYKDHNESGIGIFKAIYWLSIKIKLVIQGSKMFFILFIFRLLNSFLLTTFHVPDEYYQSLEPAHQVVYGNGYITWEWVGAIRSSLHPLLYCILYLIQKYFIKSNDFVIYGPKILNATFAAMTDYFLYLVAENKYGKQVANWTVFHSVVSWWNFYALPRSLANSLETLFSTSILFLLLKKDKHLAYLIISISSCFRITNIIMWIIPVSKILYMNYKQLKSMVLIGLSVLCASIVMDSVYYGRLVFVMLNFLEFNVLRGLSSFYGTHPWHWYFSQGVWVISTIQYPLFIFGFFKSPSKEYGLIVFSTILFYSALSHKEFRFIHPILPIIHLYCGVSMKSLSRKWTRIIVFLILLFNIPLAIYFSCVHQRGVIEITNYIRENVKGGDLFLMMPCHSTPLYSYIHNNVNIRMLTCEPPLNSSNTQYIDETSKFYNDPFLFVNSSFKDTNIPSRLILFESLLENRRLNLWFQQRKNLFLTLIFVMIVEDRETYYYSSSINLKL</sequence>
<evidence type="ECO:0000256" key="7">
    <source>
        <dbReference type="ARBA" id="ARBA00022989"/>
    </source>
</evidence>
<evidence type="ECO:0000256" key="1">
    <source>
        <dbReference type="ARBA" id="ARBA00004477"/>
    </source>
</evidence>
<dbReference type="InterPro" id="IPR012466">
    <property type="entry name" value="NECAP_PHear"/>
</dbReference>
<dbReference type="EMBL" id="ML004981">
    <property type="protein sequence ID" value="RKP21165.1"/>
    <property type="molecule type" value="Genomic_DNA"/>
</dbReference>
<dbReference type="CDD" id="cd13228">
    <property type="entry name" value="PHear_NECAP"/>
    <property type="match status" value="1"/>
</dbReference>
<dbReference type="PANTHER" id="PTHR22760:SF4">
    <property type="entry name" value="GPI MANNOSYLTRANSFERASE 3"/>
    <property type="match status" value="1"/>
</dbReference>
<accession>A0A4P9YNI8</accession>
<dbReference type="GO" id="GO:0000026">
    <property type="term" value="F:alpha-1,2-mannosyltransferase activity"/>
    <property type="evidence" value="ECO:0007669"/>
    <property type="project" value="TreeGrafter"/>
</dbReference>
<organism evidence="13 14">
    <name type="scientific">Rozella allomycis (strain CSF55)</name>
    <dbReference type="NCBI Taxonomy" id="988480"/>
    <lineage>
        <taxon>Eukaryota</taxon>
        <taxon>Fungi</taxon>
        <taxon>Fungi incertae sedis</taxon>
        <taxon>Cryptomycota</taxon>
        <taxon>Cryptomycota incertae sedis</taxon>
        <taxon>Rozella</taxon>
    </lineage>
</organism>
<dbReference type="GO" id="GO:0006897">
    <property type="term" value="P:endocytosis"/>
    <property type="evidence" value="ECO:0007669"/>
    <property type="project" value="InterPro"/>
</dbReference>
<dbReference type="AlphaFoldDB" id="A0A4P9YNI8"/>
<keyword evidence="4" id="KW-0808">Transferase</keyword>
<keyword evidence="5 10" id="KW-0812">Transmembrane</keyword>
<reference evidence="14" key="1">
    <citation type="journal article" date="2018" name="Nat. Microbiol.">
        <title>Leveraging single-cell genomics to expand the fungal tree of life.</title>
        <authorList>
            <person name="Ahrendt S.R."/>
            <person name="Quandt C.A."/>
            <person name="Ciobanu D."/>
            <person name="Clum A."/>
            <person name="Salamov A."/>
            <person name="Andreopoulos B."/>
            <person name="Cheng J.F."/>
            <person name="Woyke T."/>
            <person name="Pelin A."/>
            <person name="Henrissat B."/>
            <person name="Reynolds N.K."/>
            <person name="Benny G.L."/>
            <person name="Smith M.E."/>
            <person name="James T.Y."/>
            <person name="Grigoriev I.V."/>
        </authorList>
    </citation>
    <scope>NUCLEOTIDE SEQUENCE [LARGE SCALE GENOMIC DNA]</scope>
    <source>
        <strain evidence="14">CSF55</strain>
    </source>
</reference>
<evidence type="ECO:0000256" key="9">
    <source>
        <dbReference type="ARBA" id="ARBA00024708"/>
    </source>
</evidence>
<name>A0A4P9YNI8_ROZAC</name>
<feature type="transmembrane region" description="Helical" evidence="10">
    <location>
        <begin position="564"/>
        <end position="581"/>
    </location>
</feature>
<evidence type="ECO:0000256" key="5">
    <source>
        <dbReference type="ARBA" id="ARBA00022692"/>
    </source>
</evidence>
<evidence type="ECO:0000256" key="2">
    <source>
        <dbReference type="ARBA" id="ARBA00006065"/>
    </source>
</evidence>
<dbReference type="SUPFAM" id="SSF50729">
    <property type="entry name" value="PH domain-like"/>
    <property type="match status" value="1"/>
</dbReference>
<dbReference type="GO" id="GO:0005789">
    <property type="term" value="C:endoplasmic reticulum membrane"/>
    <property type="evidence" value="ECO:0007669"/>
    <property type="project" value="UniProtKB-SubCell"/>
</dbReference>
<feature type="domain" description="NECAP PHear" evidence="12">
    <location>
        <begin position="2"/>
        <end position="147"/>
    </location>
</feature>
<dbReference type="PANTHER" id="PTHR22760">
    <property type="entry name" value="GLYCOSYLTRANSFERASE"/>
    <property type="match status" value="1"/>
</dbReference>
<evidence type="ECO:0000313" key="14">
    <source>
        <dbReference type="Proteomes" id="UP000281549"/>
    </source>
</evidence>
<gene>
    <name evidence="13" type="ORF">ROZALSC1DRAFT_27412</name>
</gene>
<dbReference type="InterPro" id="IPR011993">
    <property type="entry name" value="PH-like_dom_sf"/>
</dbReference>
<feature type="transmembrane region" description="Helical" evidence="10">
    <location>
        <begin position="291"/>
        <end position="315"/>
    </location>
</feature>
<keyword evidence="7 10" id="KW-1133">Transmembrane helix</keyword>
<evidence type="ECO:0000256" key="10">
    <source>
        <dbReference type="RuleBase" id="RU363075"/>
    </source>
</evidence>
<dbReference type="GO" id="GO:0006506">
    <property type="term" value="P:GPI anchor biosynthetic process"/>
    <property type="evidence" value="ECO:0007669"/>
    <property type="project" value="TreeGrafter"/>
</dbReference>
<keyword evidence="6 10" id="KW-0256">Endoplasmic reticulum</keyword>
<feature type="transmembrane region" description="Helical" evidence="10">
    <location>
        <begin position="517"/>
        <end position="532"/>
    </location>
</feature>
<dbReference type="InterPro" id="IPR005599">
    <property type="entry name" value="GPI_mannosylTrfase"/>
</dbReference>
<feature type="transmembrane region" description="Helical" evidence="10">
    <location>
        <begin position="489"/>
        <end position="510"/>
    </location>
</feature>